<keyword evidence="8" id="KW-1185">Reference proteome</keyword>
<accession>A0ABS1ECJ0</accession>
<name>A0ABS1ECJ0_9BURK</name>
<comment type="similarity">
    <text evidence="2">Belongs to the DODA-type extradiol aromatic ring-opening dioxygenase family.</text>
</comment>
<dbReference type="InterPro" id="IPR004183">
    <property type="entry name" value="Xdiol_dOase_suB"/>
</dbReference>
<dbReference type="Pfam" id="PF02900">
    <property type="entry name" value="LigB"/>
    <property type="match status" value="1"/>
</dbReference>
<dbReference type="RefSeq" id="WP_200234990.1">
    <property type="nucleotide sequence ID" value="NZ_JAENGP010000005.1"/>
</dbReference>
<dbReference type="GO" id="GO:0051213">
    <property type="term" value="F:dioxygenase activity"/>
    <property type="evidence" value="ECO:0007669"/>
    <property type="project" value="UniProtKB-KW"/>
</dbReference>
<evidence type="ECO:0000256" key="5">
    <source>
        <dbReference type="ARBA" id="ARBA00023002"/>
    </source>
</evidence>
<reference evidence="7 8" key="1">
    <citation type="submission" date="2020-12" db="EMBL/GenBank/DDBJ databases">
        <authorList>
            <person name="Lu T."/>
            <person name="Wang Q."/>
            <person name="Han X."/>
        </authorList>
    </citation>
    <scope>NUCLEOTIDE SEQUENCE [LARGE SCALE GENOMIC DNA]</scope>
    <source>
        <strain evidence="7 8">WQ 585</strain>
    </source>
</reference>
<evidence type="ECO:0000313" key="8">
    <source>
        <dbReference type="Proteomes" id="UP000635316"/>
    </source>
</evidence>
<dbReference type="EMBL" id="JAENGP010000005">
    <property type="protein sequence ID" value="MBK1780768.1"/>
    <property type="molecule type" value="Genomic_DNA"/>
</dbReference>
<comment type="caution">
    <text evidence="7">The sequence shown here is derived from an EMBL/GenBank/DDBJ whole genome shotgun (WGS) entry which is preliminary data.</text>
</comment>
<sequence length="264" mass="29616">MKMPTYFISHGGGPWPYIQEWDDQYKALRESLEHLPAELPEKPKAILMISAHWIEREIQLMASEKPGMLYDYYGFPEHTYHVHYNAPGEPALATRVQTMLSQAGFETAIDLDRGFDHGAFVPLAVSFPEADIPVLQVSINRSFDPDYHIRMGQALAPLRDEGILIIGSGLSYHNLRMLDARGTEPSAQFDQWLQSKLLDTSQEERFQALRNWEQAPSARIAHAQEDHLIPLMVAVGAAGDDAASCVYHETNAFGTITASSFKFG</sequence>
<keyword evidence="5" id="KW-0560">Oxidoreductase</keyword>
<keyword evidence="3" id="KW-0479">Metal-binding</keyword>
<keyword evidence="7" id="KW-0223">Dioxygenase</keyword>
<keyword evidence="4" id="KW-0862">Zinc</keyword>
<organism evidence="7 8">
    <name type="scientific">Advenella mandrilli</name>
    <dbReference type="NCBI Taxonomy" id="2800330"/>
    <lineage>
        <taxon>Bacteria</taxon>
        <taxon>Pseudomonadati</taxon>
        <taxon>Pseudomonadota</taxon>
        <taxon>Betaproteobacteria</taxon>
        <taxon>Burkholderiales</taxon>
        <taxon>Alcaligenaceae</taxon>
    </lineage>
</organism>
<dbReference type="SUPFAM" id="SSF53213">
    <property type="entry name" value="LigB-like"/>
    <property type="match status" value="1"/>
</dbReference>
<dbReference type="PANTHER" id="PTHR30096">
    <property type="entry name" value="4,5-DOPA DIOXYGENASE EXTRADIOL-LIKE PROTEIN"/>
    <property type="match status" value="1"/>
</dbReference>
<dbReference type="CDD" id="cd07363">
    <property type="entry name" value="45_DOPA_Dioxygenase"/>
    <property type="match status" value="1"/>
</dbReference>
<dbReference type="Gene3D" id="3.40.830.10">
    <property type="entry name" value="LigB-like"/>
    <property type="match status" value="1"/>
</dbReference>
<evidence type="ECO:0000256" key="1">
    <source>
        <dbReference type="ARBA" id="ARBA00001947"/>
    </source>
</evidence>
<gene>
    <name evidence="7" type="ORF">JHL22_06005</name>
</gene>
<dbReference type="Proteomes" id="UP000635316">
    <property type="component" value="Unassembled WGS sequence"/>
</dbReference>
<dbReference type="PANTHER" id="PTHR30096:SF0">
    <property type="entry name" value="4,5-DOPA DIOXYGENASE EXTRADIOL-LIKE PROTEIN"/>
    <property type="match status" value="1"/>
</dbReference>
<dbReference type="InterPro" id="IPR014436">
    <property type="entry name" value="Extradiol_dOase_DODA"/>
</dbReference>
<evidence type="ECO:0000313" key="7">
    <source>
        <dbReference type="EMBL" id="MBK1780768.1"/>
    </source>
</evidence>
<feature type="domain" description="Extradiol ring-cleavage dioxygenase class III enzyme subunit B" evidence="6">
    <location>
        <begin position="5"/>
        <end position="261"/>
    </location>
</feature>
<evidence type="ECO:0000259" key="6">
    <source>
        <dbReference type="Pfam" id="PF02900"/>
    </source>
</evidence>
<evidence type="ECO:0000256" key="3">
    <source>
        <dbReference type="ARBA" id="ARBA00022723"/>
    </source>
</evidence>
<proteinExistence type="inferred from homology"/>
<evidence type="ECO:0000256" key="2">
    <source>
        <dbReference type="ARBA" id="ARBA00007581"/>
    </source>
</evidence>
<comment type="cofactor">
    <cofactor evidence="1">
        <name>Zn(2+)</name>
        <dbReference type="ChEBI" id="CHEBI:29105"/>
    </cofactor>
</comment>
<dbReference type="PIRSF" id="PIRSF006157">
    <property type="entry name" value="Doxgns_DODA"/>
    <property type="match status" value="1"/>
</dbReference>
<protein>
    <submittedName>
        <fullName evidence="7">Dioxygenase</fullName>
    </submittedName>
</protein>
<evidence type="ECO:0000256" key="4">
    <source>
        <dbReference type="ARBA" id="ARBA00022833"/>
    </source>
</evidence>